<comment type="caution">
    <text evidence="2">The sequence shown here is derived from an EMBL/GenBank/DDBJ whole genome shotgun (WGS) entry which is preliminary data.</text>
</comment>
<reference evidence="2" key="1">
    <citation type="journal article" date="2020" name="New Phytol.">
        <title>Comparative genomics reveals dynamic genome evolution in host specialist ectomycorrhizal fungi.</title>
        <authorList>
            <person name="Lofgren L.A."/>
            <person name="Nguyen N.H."/>
            <person name="Vilgalys R."/>
            <person name="Ruytinx J."/>
            <person name="Liao H.L."/>
            <person name="Branco S."/>
            <person name="Kuo A."/>
            <person name="LaButti K."/>
            <person name="Lipzen A."/>
            <person name="Andreopoulos W."/>
            <person name="Pangilinan J."/>
            <person name="Riley R."/>
            <person name="Hundley H."/>
            <person name="Na H."/>
            <person name="Barry K."/>
            <person name="Grigoriev I.V."/>
            <person name="Stajich J.E."/>
            <person name="Kennedy P.G."/>
        </authorList>
    </citation>
    <scope>NUCLEOTIDE SEQUENCE</scope>
    <source>
        <strain evidence="2">S12</strain>
    </source>
</reference>
<dbReference type="EMBL" id="JABBWE010000089">
    <property type="protein sequence ID" value="KAG1786688.1"/>
    <property type="molecule type" value="Genomic_DNA"/>
</dbReference>
<evidence type="ECO:0000313" key="2">
    <source>
        <dbReference type="EMBL" id="KAG1786688.1"/>
    </source>
</evidence>
<sequence length="205" mass="22732">MKVSQIVFLAILVGSNVASAATVPTISSRQVQWTCVDTCQSTPPTDCKKPKKPTNIETWLRHYGCQNIRDTVAMGIVEWLDLNTNDSMRLAKDTNFIIRAAHILGIKLSPIEKASDEHFLLHNFAHIAQSNFLSSPDAMKVAQIVALTILVGSNVASAATVPTISSRQWDYCDGPCISKPPSNSKRLSYRWNPTYWLSCNNIIRT</sequence>
<dbReference type="GeneID" id="64594539"/>
<evidence type="ECO:0000313" key="3">
    <source>
        <dbReference type="Proteomes" id="UP000719766"/>
    </source>
</evidence>
<name>A0A9P7AEB4_9AGAM</name>
<dbReference type="OrthoDB" id="2667041at2759"/>
<keyword evidence="3" id="KW-1185">Reference proteome</keyword>
<accession>A0A9P7AEB4</accession>
<proteinExistence type="predicted"/>
<dbReference type="AlphaFoldDB" id="A0A9P7AEB4"/>
<protein>
    <submittedName>
        <fullName evidence="2">Uncharacterized protein</fullName>
    </submittedName>
</protein>
<feature type="signal peptide" evidence="1">
    <location>
        <begin position="1"/>
        <end position="20"/>
    </location>
</feature>
<gene>
    <name evidence="2" type="ORF">HD556DRAFT_1313310</name>
</gene>
<feature type="chain" id="PRO_5040120888" evidence="1">
    <location>
        <begin position="21"/>
        <end position="205"/>
    </location>
</feature>
<evidence type="ECO:0000256" key="1">
    <source>
        <dbReference type="SAM" id="SignalP"/>
    </source>
</evidence>
<keyword evidence="1" id="KW-0732">Signal</keyword>
<organism evidence="2 3">
    <name type="scientific">Suillus plorans</name>
    <dbReference type="NCBI Taxonomy" id="116603"/>
    <lineage>
        <taxon>Eukaryota</taxon>
        <taxon>Fungi</taxon>
        <taxon>Dikarya</taxon>
        <taxon>Basidiomycota</taxon>
        <taxon>Agaricomycotina</taxon>
        <taxon>Agaricomycetes</taxon>
        <taxon>Agaricomycetidae</taxon>
        <taxon>Boletales</taxon>
        <taxon>Suillineae</taxon>
        <taxon>Suillaceae</taxon>
        <taxon>Suillus</taxon>
    </lineage>
</organism>
<dbReference type="Proteomes" id="UP000719766">
    <property type="component" value="Unassembled WGS sequence"/>
</dbReference>
<dbReference type="RefSeq" id="XP_041154103.1">
    <property type="nucleotide sequence ID" value="XM_041300775.1"/>
</dbReference>